<feature type="domain" description="DJ-1/PfpI" evidence="1">
    <location>
        <begin position="3"/>
        <end position="136"/>
    </location>
</feature>
<accession>A0A0M6YK93</accession>
<keyword evidence="3" id="KW-1185">Reference proteome</keyword>
<proteinExistence type="predicted"/>
<dbReference type="InterPro" id="IPR029062">
    <property type="entry name" value="Class_I_gatase-like"/>
</dbReference>
<gene>
    <name evidence="2" type="primary">inhA_1</name>
    <name evidence="2" type="ORF">JDO7802_01480</name>
</gene>
<dbReference type="PANTHER" id="PTHR43130:SF15">
    <property type="entry name" value="THIJ_PFPI FAMILY PROTEIN (AFU_ORTHOLOGUE AFUA_5G14240)"/>
    <property type="match status" value="1"/>
</dbReference>
<dbReference type="STRING" id="420998.JDO7802_01480"/>
<dbReference type="EMBL" id="CXSU01000011">
    <property type="protein sequence ID" value="CTQ49466.1"/>
    <property type="molecule type" value="Genomic_DNA"/>
</dbReference>
<dbReference type="PANTHER" id="PTHR43130">
    <property type="entry name" value="ARAC-FAMILY TRANSCRIPTIONAL REGULATOR"/>
    <property type="match status" value="1"/>
</dbReference>
<keyword evidence="2" id="KW-0456">Lyase</keyword>
<dbReference type="AlphaFoldDB" id="A0A0M6YK93"/>
<dbReference type="Gene3D" id="3.40.50.880">
    <property type="match status" value="1"/>
</dbReference>
<evidence type="ECO:0000259" key="1">
    <source>
        <dbReference type="Pfam" id="PF01965"/>
    </source>
</evidence>
<sequence>MIVIVAETIEPVPSYHGDRLAVDRTVSDPGDYDLILIPGGDVAPLDPANAALNDWIVGRSAAAECGMAVCTGTIQLATTGLLDGCRATTNKKDYTATIPYGPKVDWVPEARWVKDEKFFTSSGVSAGIDMSLAVMEKLYRQAAAEAIEVGIEYDWHRDLDRDPFDKLAGLV</sequence>
<dbReference type="Pfam" id="PF01965">
    <property type="entry name" value="DJ-1_PfpI"/>
    <property type="match status" value="1"/>
</dbReference>
<dbReference type="Proteomes" id="UP000049222">
    <property type="component" value="Unassembled WGS sequence"/>
</dbReference>
<evidence type="ECO:0000313" key="3">
    <source>
        <dbReference type="Proteomes" id="UP000049222"/>
    </source>
</evidence>
<dbReference type="InterPro" id="IPR052158">
    <property type="entry name" value="INH-QAR"/>
</dbReference>
<dbReference type="EC" id="4.2.1.103" evidence="2"/>
<evidence type="ECO:0000313" key="2">
    <source>
        <dbReference type="EMBL" id="CTQ49466.1"/>
    </source>
</evidence>
<dbReference type="SUPFAM" id="SSF52317">
    <property type="entry name" value="Class I glutamine amidotransferase-like"/>
    <property type="match status" value="1"/>
</dbReference>
<dbReference type="CDD" id="cd03139">
    <property type="entry name" value="GATase1_PfpI_2"/>
    <property type="match status" value="1"/>
</dbReference>
<protein>
    <submittedName>
        <fullName evidence="2">Isonitrile hydratase</fullName>
        <ecNumber evidence="2">4.2.1.103</ecNumber>
    </submittedName>
</protein>
<name>A0A0M6YK93_9RHOB</name>
<reference evidence="2 3" key="1">
    <citation type="submission" date="2015-07" db="EMBL/GenBank/DDBJ databases">
        <authorList>
            <person name="Noorani M."/>
        </authorList>
    </citation>
    <scope>NUCLEOTIDE SEQUENCE [LARGE SCALE GENOMIC DNA]</scope>
    <source>
        <strain evidence="2 3">CECT 7802</strain>
    </source>
</reference>
<dbReference type="GO" id="GO:0050549">
    <property type="term" value="F:cyclohexyl-isocyanide hydratase activity"/>
    <property type="evidence" value="ECO:0007669"/>
    <property type="project" value="UniProtKB-EC"/>
</dbReference>
<dbReference type="InterPro" id="IPR002818">
    <property type="entry name" value="DJ-1/PfpI"/>
</dbReference>
<organism evidence="2 3">
    <name type="scientific">Jannaschia donghaensis</name>
    <dbReference type="NCBI Taxonomy" id="420998"/>
    <lineage>
        <taxon>Bacteria</taxon>
        <taxon>Pseudomonadati</taxon>
        <taxon>Pseudomonadota</taxon>
        <taxon>Alphaproteobacteria</taxon>
        <taxon>Rhodobacterales</taxon>
        <taxon>Roseobacteraceae</taxon>
        <taxon>Jannaschia</taxon>
    </lineage>
</organism>